<proteinExistence type="predicted"/>
<protein>
    <recommendedName>
        <fullName evidence="4">Secreted protein</fullName>
    </recommendedName>
</protein>
<dbReference type="RefSeq" id="WP_318106316.1">
    <property type="nucleotide sequence ID" value="NZ_CP137573.1"/>
</dbReference>
<sequence>MSAFWKRRRVRLTAAWTAGAVAVAGGLFWLSGGYDAWRHDSALDSACEGDLAAGPLRALLDGAEVTTSIRSGTRGWSCKVDGVDSEEDGRNWLVVSVQRADDRAVGIDADGRDAPLGHGWTGSFSFSPDRDEDDRGEATAALMLDCGKEPGDGLVATVSARLHGADFTRPAARTRLTEVLTGTAASYARRTGCAAAKPGGAVGDPGVSVTSWDYRPFGTVSGACAGVLDAATAARWGVVTAVESPAGPKPIEGCTLGGLQGTELYALTAHYGPFVGLRRLDARDAAREPGDRPDGHYFLTARCPGAGDTAVYEIRPRADRFASPLALDHTSLRAALKTFADRSAKTHACAPPS</sequence>
<organism evidence="2 3">
    <name type="scientific">Streptomyces solicathayae</name>
    <dbReference type="NCBI Taxonomy" id="3081768"/>
    <lineage>
        <taxon>Bacteria</taxon>
        <taxon>Bacillati</taxon>
        <taxon>Actinomycetota</taxon>
        <taxon>Actinomycetes</taxon>
        <taxon>Kitasatosporales</taxon>
        <taxon>Streptomycetaceae</taxon>
        <taxon>Streptomyces</taxon>
    </lineage>
</organism>
<dbReference type="EMBL" id="CP137573">
    <property type="protein sequence ID" value="WOX23921.1"/>
    <property type="molecule type" value="Genomic_DNA"/>
</dbReference>
<keyword evidence="1" id="KW-1133">Transmembrane helix</keyword>
<evidence type="ECO:0008006" key="4">
    <source>
        <dbReference type="Google" id="ProtNLM"/>
    </source>
</evidence>
<evidence type="ECO:0000313" key="3">
    <source>
        <dbReference type="Proteomes" id="UP001301731"/>
    </source>
</evidence>
<keyword evidence="1" id="KW-0472">Membrane</keyword>
<accession>A0ABZ0LWN4</accession>
<name>A0ABZ0LWN4_9ACTN</name>
<evidence type="ECO:0000313" key="2">
    <source>
        <dbReference type="EMBL" id="WOX23921.1"/>
    </source>
</evidence>
<keyword evidence="3" id="KW-1185">Reference proteome</keyword>
<gene>
    <name evidence="2" type="ORF">R2D22_22040</name>
</gene>
<evidence type="ECO:0000256" key="1">
    <source>
        <dbReference type="SAM" id="Phobius"/>
    </source>
</evidence>
<feature type="transmembrane region" description="Helical" evidence="1">
    <location>
        <begin position="12"/>
        <end position="30"/>
    </location>
</feature>
<keyword evidence="1" id="KW-0812">Transmembrane</keyword>
<reference evidence="2 3" key="1">
    <citation type="submission" date="2023-10" db="EMBL/GenBank/DDBJ databases">
        <title>The genome sequence of Streptomyces sp. HUAS YS2.</title>
        <authorList>
            <person name="Mo P."/>
        </authorList>
    </citation>
    <scope>NUCLEOTIDE SEQUENCE [LARGE SCALE GENOMIC DNA]</scope>
    <source>
        <strain evidence="2 3">HUAS YS2</strain>
    </source>
</reference>
<dbReference type="Proteomes" id="UP001301731">
    <property type="component" value="Chromosome"/>
</dbReference>